<protein>
    <submittedName>
        <fullName evidence="2">Uncharacterized protein</fullName>
    </submittedName>
</protein>
<dbReference type="EMBL" id="CAKOGP040001936">
    <property type="protein sequence ID" value="CAJ1957142.1"/>
    <property type="molecule type" value="Genomic_DNA"/>
</dbReference>
<sequence>MERYGQLRKQKSKRMSRNRGGDERLQSAAKAAQTISYGEGEPVDALPHLASGEATAARSSWYNDVINQGGTDELNAILQEANIMANNQDEEEVLEQYRIMAHVEASIRVKENTGFDMSEYEKRRKLHPEQPKLDYFDKSRKPKQILPDAKDMSGVNSNGMMRAEEPPLPLPTPNRRYLEQRAPLTPDLVDGEPIRGGSIPTGFVSVKCLGCKIPLKVNMFATLMRCSECSTVSPVTSSRR</sequence>
<dbReference type="Proteomes" id="UP001295423">
    <property type="component" value="Unassembled WGS sequence"/>
</dbReference>
<feature type="region of interest" description="Disordered" evidence="1">
    <location>
        <begin position="1"/>
        <end position="34"/>
    </location>
</feature>
<reference evidence="2" key="1">
    <citation type="submission" date="2023-08" db="EMBL/GenBank/DDBJ databases">
        <authorList>
            <person name="Audoor S."/>
            <person name="Bilcke G."/>
        </authorList>
    </citation>
    <scope>NUCLEOTIDE SEQUENCE</scope>
</reference>
<proteinExistence type="predicted"/>
<comment type="caution">
    <text evidence="2">The sequence shown here is derived from an EMBL/GenBank/DDBJ whole genome shotgun (WGS) entry which is preliminary data.</text>
</comment>
<organism evidence="2 3">
    <name type="scientific">Cylindrotheca closterium</name>
    <dbReference type="NCBI Taxonomy" id="2856"/>
    <lineage>
        <taxon>Eukaryota</taxon>
        <taxon>Sar</taxon>
        <taxon>Stramenopiles</taxon>
        <taxon>Ochrophyta</taxon>
        <taxon>Bacillariophyta</taxon>
        <taxon>Bacillariophyceae</taxon>
        <taxon>Bacillariophycidae</taxon>
        <taxon>Bacillariales</taxon>
        <taxon>Bacillariaceae</taxon>
        <taxon>Cylindrotheca</taxon>
    </lineage>
</organism>
<dbReference type="AlphaFoldDB" id="A0AAD2PVS5"/>
<keyword evidence="3" id="KW-1185">Reference proteome</keyword>
<feature type="region of interest" description="Disordered" evidence="1">
    <location>
        <begin position="147"/>
        <end position="175"/>
    </location>
</feature>
<evidence type="ECO:0000313" key="2">
    <source>
        <dbReference type="EMBL" id="CAJ1957142.1"/>
    </source>
</evidence>
<evidence type="ECO:0000256" key="1">
    <source>
        <dbReference type="SAM" id="MobiDB-lite"/>
    </source>
</evidence>
<gene>
    <name evidence="2" type="ORF">CYCCA115_LOCUS16567</name>
</gene>
<accession>A0AAD2PVS5</accession>
<evidence type="ECO:0000313" key="3">
    <source>
        <dbReference type="Proteomes" id="UP001295423"/>
    </source>
</evidence>
<feature type="compositionally biased region" description="Basic residues" evidence="1">
    <location>
        <begin position="1"/>
        <end position="17"/>
    </location>
</feature>
<name>A0AAD2PVS5_9STRA</name>